<proteinExistence type="predicted"/>
<sequence>MIVLQYGLAVGRRETKRFFSSLCALWAVAKLRFGRSKWNGNVGSSRVVMRVDAPLSSFGRPSFPVQINSGLRTSFVLLRFNGEWIKINGDYKFIIQRLGEPRCTVQSLMNN</sequence>
<dbReference type="Proteomes" id="UP001428341">
    <property type="component" value="Unassembled WGS sequence"/>
</dbReference>
<gene>
    <name evidence="1" type="ORF">WN944_014391</name>
</gene>
<organism evidence="1 2">
    <name type="scientific">Citrus x changshan-huyou</name>
    <dbReference type="NCBI Taxonomy" id="2935761"/>
    <lineage>
        <taxon>Eukaryota</taxon>
        <taxon>Viridiplantae</taxon>
        <taxon>Streptophyta</taxon>
        <taxon>Embryophyta</taxon>
        <taxon>Tracheophyta</taxon>
        <taxon>Spermatophyta</taxon>
        <taxon>Magnoliopsida</taxon>
        <taxon>eudicotyledons</taxon>
        <taxon>Gunneridae</taxon>
        <taxon>Pentapetalae</taxon>
        <taxon>rosids</taxon>
        <taxon>malvids</taxon>
        <taxon>Sapindales</taxon>
        <taxon>Rutaceae</taxon>
        <taxon>Aurantioideae</taxon>
        <taxon>Citrus</taxon>
    </lineage>
</organism>
<reference evidence="1 2" key="1">
    <citation type="submission" date="2024-05" db="EMBL/GenBank/DDBJ databases">
        <title>Haplotype-resolved chromosome-level genome assembly of Huyou (Citrus changshanensis).</title>
        <authorList>
            <person name="Miao C."/>
            <person name="Chen W."/>
            <person name="Wu Y."/>
            <person name="Wang L."/>
            <person name="Zhao S."/>
            <person name="Grierson D."/>
            <person name="Xu C."/>
            <person name="Chen K."/>
        </authorList>
    </citation>
    <scope>NUCLEOTIDE SEQUENCE [LARGE SCALE GENOMIC DNA]</scope>
    <source>
        <strain evidence="1">01-14</strain>
        <tissue evidence="1">Leaf</tissue>
    </source>
</reference>
<comment type="caution">
    <text evidence="1">The sequence shown here is derived from an EMBL/GenBank/DDBJ whole genome shotgun (WGS) entry which is preliminary data.</text>
</comment>
<dbReference type="PANTHER" id="PTHR34541:SF2">
    <property type="entry name" value="OS01G0729900 PROTEIN"/>
    <property type="match status" value="1"/>
</dbReference>
<name>A0AAP0QIP0_9ROSI</name>
<evidence type="ECO:0000313" key="2">
    <source>
        <dbReference type="Proteomes" id="UP001428341"/>
    </source>
</evidence>
<keyword evidence="2" id="KW-1185">Reference proteome</keyword>
<dbReference type="PANTHER" id="PTHR34541">
    <property type="entry name" value="OS01G0729900 PROTEIN"/>
    <property type="match status" value="1"/>
</dbReference>
<evidence type="ECO:0000313" key="1">
    <source>
        <dbReference type="EMBL" id="KAK9199203.1"/>
    </source>
</evidence>
<dbReference type="EMBL" id="JBCGBO010000005">
    <property type="protein sequence ID" value="KAK9199203.1"/>
    <property type="molecule type" value="Genomic_DNA"/>
</dbReference>
<dbReference type="AlphaFoldDB" id="A0AAP0QIP0"/>
<accession>A0AAP0QIP0</accession>
<protein>
    <submittedName>
        <fullName evidence="1">Uncharacterized protein</fullName>
    </submittedName>
</protein>